<organism evidence="10 11">
    <name type="scientific">Candidatus Gottesmanbacteria bacterium CG11_big_fil_rev_8_21_14_0_20_37_11</name>
    <dbReference type="NCBI Taxonomy" id="1974575"/>
    <lineage>
        <taxon>Bacteria</taxon>
        <taxon>Candidatus Gottesmaniibacteriota</taxon>
    </lineage>
</organism>
<comment type="subcellular location">
    <subcellularLocation>
        <location evidence="1">Cell membrane</location>
        <topology evidence="1">Multi-pass membrane protein</topology>
    </subcellularLocation>
</comment>
<feature type="transmembrane region" description="Helical" evidence="8">
    <location>
        <begin position="169"/>
        <end position="198"/>
    </location>
</feature>
<dbReference type="EMBL" id="PCWS01000099">
    <property type="protein sequence ID" value="PIR08147.1"/>
    <property type="molecule type" value="Genomic_DNA"/>
</dbReference>
<accession>A0A2H0NGY9</accession>
<feature type="transmembrane region" description="Helical" evidence="8">
    <location>
        <begin position="330"/>
        <end position="351"/>
    </location>
</feature>
<keyword evidence="5 8" id="KW-0812">Transmembrane</keyword>
<evidence type="ECO:0000256" key="1">
    <source>
        <dbReference type="ARBA" id="ARBA00004651"/>
    </source>
</evidence>
<proteinExistence type="predicted"/>
<keyword evidence="6 8" id="KW-1133">Transmembrane helix</keyword>
<feature type="transmembrane region" description="Helical" evidence="8">
    <location>
        <begin position="91"/>
        <end position="111"/>
    </location>
</feature>
<evidence type="ECO:0000256" key="8">
    <source>
        <dbReference type="SAM" id="Phobius"/>
    </source>
</evidence>
<dbReference type="InterPro" id="IPR050297">
    <property type="entry name" value="LipidA_mod_glycosyltrf_83"/>
</dbReference>
<keyword evidence="3" id="KW-0328">Glycosyltransferase</keyword>
<feature type="transmembrane region" description="Helical" evidence="8">
    <location>
        <begin position="358"/>
        <end position="380"/>
    </location>
</feature>
<evidence type="ECO:0000313" key="10">
    <source>
        <dbReference type="EMBL" id="PIR08147.1"/>
    </source>
</evidence>
<dbReference type="PANTHER" id="PTHR33908">
    <property type="entry name" value="MANNOSYLTRANSFERASE YKCB-RELATED"/>
    <property type="match status" value="1"/>
</dbReference>
<dbReference type="AlphaFoldDB" id="A0A2H0NGY9"/>
<gene>
    <name evidence="10" type="ORF">COV53_04530</name>
</gene>
<evidence type="ECO:0000256" key="3">
    <source>
        <dbReference type="ARBA" id="ARBA00022676"/>
    </source>
</evidence>
<dbReference type="GO" id="GO:0009103">
    <property type="term" value="P:lipopolysaccharide biosynthetic process"/>
    <property type="evidence" value="ECO:0007669"/>
    <property type="project" value="UniProtKB-ARBA"/>
</dbReference>
<feature type="transmembrane region" description="Helical" evidence="8">
    <location>
        <begin position="143"/>
        <end position="162"/>
    </location>
</feature>
<reference evidence="10 11" key="1">
    <citation type="submission" date="2017-09" db="EMBL/GenBank/DDBJ databases">
        <title>Depth-based differentiation of microbial function through sediment-hosted aquifers and enrichment of novel symbionts in the deep terrestrial subsurface.</title>
        <authorList>
            <person name="Probst A.J."/>
            <person name="Ladd B."/>
            <person name="Jarett J.K."/>
            <person name="Geller-Mcgrath D.E."/>
            <person name="Sieber C.M."/>
            <person name="Emerson J.B."/>
            <person name="Anantharaman K."/>
            <person name="Thomas B.C."/>
            <person name="Malmstrom R."/>
            <person name="Stieglmeier M."/>
            <person name="Klingl A."/>
            <person name="Woyke T."/>
            <person name="Ryan C.M."/>
            <person name="Banfield J.F."/>
        </authorList>
    </citation>
    <scope>NUCLEOTIDE SEQUENCE [LARGE SCALE GENOMIC DNA]</scope>
    <source>
        <strain evidence="10">CG11_big_fil_rev_8_21_14_0_20_37_11</strain>
    </source>
</reference>
<evidence type="ECO:0000256" key="5">
    <source>
        <dbReference type="ARBA" id="ARBA00022692"/>
    </source>
</evidence>
<feature type="transmembrane region" description="Helical" evidence="8">
    <location>
        <begin position="204"/>
        <end position="226"/>
    </location>
</feature>
<keyword evidence="2" id="KW-1003">Cell membrane</keyword>
<evidence type="ECO:0000256" key="6">
    <source>
        <dbReference type="ARBA" id="ARBA00022989"/>
    </source>
</evidence>
<protein>
    <recommendedName>
        <fullName evidence="9">Glycosyltransferase RgtA/B/C/D-like domain-containing protein</fullName>
    </recommendedName>
</protein>
<evidence type="ECO:0000259" key="9">
    <source>
        <dbReference type="Pfam" id="PF13231"/>
    </source>
</evidence>
<dbReference type="PANTHER" id="PTHR33908:SF11">
    <property type="entry name" value="MEMBRANE PROTEIN"/>
    <property type="match status" value="1"/>
</dbReference>
<feature type="domain" description="Glycosyltransferase RgtA/B/C/D-like" evidence="9">
    <location>
        <begin position="73"/>
        <end position="225"/>
    </location>
</feature>
<evidence type="ECO:0000256" key="4">
    <source>
        <dbReference type="ARBA" id="ARBA00022679"/>
    </source>
</evidence>
<dbReference type="InterPro" id="IPR038731">
    <property type="entry name" value="RgtA/B/C-like"/>
</dbReference>
<keyword evidence="4" id="KW-0808">Transferase</keyword>
<feature type="transmembrane region" description="Helical" evidence="8">
    <location>
        <begin position="386"/>
        <end position="410"/>
    </location>
</feature>
<comment type="caution">
    <text evidence="10">The sequence shown here is derived from an EMBL/GenBank/DDBJ whole genome shotgun (WGS) entry which is preliminary data.</text>
</comment>
<dbReference type="Pfam" id="PF13231">
    <property type="entry name" value="PMT_2"/>
    <property type="match status" value="1"/>
</dbReference>
<keyword evidence="7 8" id="KW-0472">Membrane</keyword>
<feature type="transmembrane region" description="Helical" evidence="8">
    <location>
        <begin position="301"/>
        <end position="318"/>
    </location>
</feature>
<dbReference type="Proteomes" id="UP000230707">
    <property type="component" value="Unassembled WGS sequence"/>
</dbReference>
<dbReference type="GO" id="GO:0016763">
    <property type="term" value="F:pentosyltransferase activity"/>
    <property type="evidence" value="ECO:0007669"/>
    <property type="project" value="TreeGrafter"/>
</dbReference>
<name>A0A2H0NGY9_9BACT</name>
<evidence type="ECO:0000313" key="11">
    <source>
        <dbReference type="Proteomes" id="UP000230707"/>
    </source>
</evidence>
<sequence length="536" mass="62502">MINNVIRKFRWNNIFAVLIVLIALTFRFYNIHNWIFFGMDQEYEALLVKNILTGRHFPLIGVNASDTGLYLGPAFIYSASIPFLLFSGDPFGWALCASILSLVVCFLVFHIGKKMFNREVGIFSMIIYASSLLVSFYDRQFWNPTPIPFFSLTSGYLLFKVMKGKVKNLIWLSVTYGLAVQCHLSILIFLPLIIYIIFSQRKHLSRKIVIISLSIFLLLQSPIILFEFRHSFTNTKALYRILIQKDNKDIKHSSITNRFNIGLSSLGRFLYIPLSSDFFLESGQCEELVKYRNNGNPLSKLIMLTSLGILIWSVTNFNRLSRKLSLDCHTYLSLILIVWLFTLTGLFIIFYDRGVFEYYFLYLFPWLALTLGWSLFVVWSKPYGKYIVIPFTCFFIINNLLSLFTSSFSFSYKDKKNVLSYVKNELKGDNYDLEAIGDCARFGGYRYLFERFVGVPAHSYMDSYFSWLYYDNSIQLPSRIVLLSPIDYRNNKEIVSFWETKKLEYLSQSNMIAKQKFGDIQVFILSRSITDEENNK</sequence>
<evidence type="ECO:0000256" key="2">
    <source>
        <dbReference type="ARBA" id="ARBA00022475"/>
    </source>
</evidence>
<dbReference type="GO" id="GO:0005886">
    <property type="term" value="C:plasma membrane"/>
    <property type="evidence" value="ECO:0007669"/>
    <property type="project" value="UniProtKB-SubCell"/>
</dbReference>
<evidence type="ECO:0000256" key="7">
    <source>
        <dbReference type="ARBA" id="ARBA00023136"/>
    </source>
</evidence>
<feature type="transmembrane region" description="Helical" evidence="8">
    <location>
        <begin position="12"/>
        <end position="29"/>
    </location>
</feature>
<feature type="transmembrane region" description="Helical" evidence="8">
    <location>
        <begin position="120"/>
        <end position="137"/>
    </location>
</feature>